<protein>
    <recommendedName>
        <fullName evidence="11">Zinc/iron permease</fullName>
    </recommendedName>
</protein>
<sequence>MYEADEKSTHAIGMSLLSGFALMLLVENICPHPTHPHHEDEDEEHAHNHFQTPERRASMSPMLPKEQEECSSHATAHGMSATLGLVIHGLADGIALGASSLSDNKQLGFVVFLAVLVHKGPSALGLTTTLLSLHLSPAQVRRRLVIFSLAAPTGALMTYMLVSLFGANADHGLGWWTGAVLLFSGGSFLYVATVIQPISETGPDDHCHHPHHEVHREIDAPRLDNAARTGLILLGMALPAGMSMLLGGHGH</sequence>
<accession>A0A0J0XEY9</accession>
<dbReference type="AlphaFoldDB" id="A0A0J0XEY9"/>
<evidence type="ECO:0000256" key="2">
    <source>
        <dbReference type="ARBA" id="ARBA00004394"/>
    </source>
</evidence>
<evidence type="ECO:0000256" key="1">
    <source>
        <dbReference type="ARBA" id="ARBA00004127"/>
    </source>
</evidence>
<evidence type="ECO:0008006" key="11">
    <source>
        <dbReference type="Google" id="ProtNLM"/>
    </source>
</evidence>
<gene>
    <name evidence="9" type="ORF">CC85DRAFT_288351</name>
</gene>
<proteinExistence type="predicted"/>
<evidence type="ECO:0000313" key="10">
    <source>
        <dbReference type="Proteomes" id="UP000053611"/>
    </source>
</evidence>
<dbReference type="GO" id="GO:0000139">
    <property type="term" value="C:Golgi membrane"/>
    <property type="evidence" value="ECO:0007669"/>
    <property type="project" value="UniProtKB-SubCell"/>
</dbReference>
<dbReference type="Pfam" id="PF02535">
    <property type="entry name" value="Zip"/>
    <property type="match status" value="1"/>
</dbReference>
<dbReference type="RefSeq" id="XP_018276121.1">
    <property type="nucleotide sequence ID" value="XM_018424225.1"/>
</dbReference>
<evidence type="ECO:0000256" key="4">
    <source>
        <dbReference type="ARBA" id="ARBA00022989"/>
    </source>
</evidence>
<name>A0A0J0XEY9_9TREE</name>
<keyword evidence="10" id="KW-1185">Reference proteome</keyword>
<dbReference type="EMBL" id="KQ087253">
    <property type="protein sequence ID" value="KLT39630.1"/>
    <property type="molecule type" value="Genomic_DNA"/>
</dbReference>
<feature type="transmembrane region" description="Helical" evidence="8">
    <location>
        <begin position="231"/>
        <end position="250"/>
    </location>
</feature>
<keyword evidence="5" id="KW-0333">Golgi apparatus</keyword>
<dbReference type="GO" id="GO:0006829">
    <property type="term" value="P:zinc ion transport"/>
    <property type="evidence" value="ECO:0007669"/>
    <property type="project" value="InterPro"/>
</dbReference>
<keyword evidence="3 8" id="KW-0812">Transmembrane</keyword>
<organism evidence="9 10">
    <name type="scientific">Cutaneotrichosporon oleaginosum</name>
    <dbReference type="NCBI Taxonomy" id="879819"/>
    <lineage>
        <taxon>Eukaryota</taxon>
        <taxon>Fungi</taxon>
        <taxon>Dikarya</taxon>
        <taxon>Basidiomycota</taxon>
        <taxon>Agaricomycotina</taxon>
        <taxon>Tremellomycetes</taxon>
        <taxon>Trichosporonales</taxon>
        <taxon>Trichosporonaceae</taxon>
        <taxon>Cutaneotrichosporon</taxon>
    </lineage>
</organism>
<dbReference type="InterPro" id="IPR003689">
    <property type="entry name" value="ZIP"/>
</dbReference>
<evidence type="ECO:0000256" key="6">
    <source>
        <dbReference type="ARBA" id="ARBA00023136"/>
    </source>
</evidence>
<feature type="compositionally biased region" description="Basic and acidic residues" evidence="7">
    <location>
        <begin position="36"/>
        <end position="55"/>
    </location>
</feature>
<dbReference type="STRING" id="879819.A0A0J0XEY9"/>
<dbReference type="PANTHER" id="PTHR16133">
    <property type="entry name" value="SOLUTE CARRIER FAMILY 39 ZINC TRANSPORTER , MEMBER 9-RELATED"/>
    <property type="match status" value="1"/>
</dbReference>
<evidence type="ECO:0000256" key="7">
    <source>
        <dbReference type="SAM" id="MobiDB-lite"/>
    </source>
</evidence>
<dbReference type="OrthoDB" id="19859at2759"/>
<dbReference type="GeneID" id="28984828"/>
<evidence type="ECO:0000256" key="5">
    <source>
        <dbReference type="ARBA" id="ARBA00023034"/>
    </source>
</evidence>
<feature type="region of interest" description="Disordered" evidence="7">
    <location>
        <begin position="33"/>
        <end position="55"/>
    </location>
</feature>
<evidence type="ECO:0000256" key="3">
    <source>
        <dbReference type="ARBA" id="ARBA00022692"/>
    </source>
</evidence>
<reference evidence="9 10" key="1">
    <citation type="submission" date="2015-03" db="EMBL/GenBank/DDBJ databases">
        <title>Genomics and transcriptomics of the oil-accumulating basidiomycete yeast T. oleaginosus allow insights into substrate utilization and the diverse evolutionary trajectories of mating systems in fungi.</title>
        <authorList>
            <consortium name="DOE Joint Genome Institute"/>
            <person name="Kourist R."/>
            <person name="Kracht O."/>
            <person name="Bracharz F."/>
            <person name="Lipzen A."/>
            <person name="Nolan M."/>
            <person name="Ohm R."/>
            <person name="Grigoriev I."/>
            <person name="Sun S."/>
            <person name="Heitman J."/>
            <person name="Bruck T."/>
            <person name="Nowrousian M."/>
        </authorList>
    </citation>
    <scope>NUCLEOTIDE SEQUENCE [LARGE SCALE GENOMIC DNA]</scope>
    <source>
        <strain evidence="9 10">IBC0246</strain>
    </source>
</reference>
<dbReference type="GO" id="GO:0046873">
    <property type="term" value="F:metal ion transmembrane transporter activity"/>
    <property type="evidence" value="ECO:0007669"/>
    <property type="project" value="InterPro"/>
</dbReference>
<feature type="transmembrane region" description="Helical" evidence="8">
    <location>
        <begin position="144"/>
        <end position="167"/>
    </location>
</feature>
<dbReference type="Proteomes" id="UP000053611">
    <property type="component" value="Unassembled WGS sequence"/>
</dbReference>
<keyword evidence="6 8" id="KW-0472">Membrane</keyword>
<dbReference type="InterPro" id="IPR045891">
    <property type="entry name" value="ZIP9"/>
</dbReference>
<evidence type="ECO:0000313" key="9">
    <source>
        <dbReference type="EMBL" id="KLT39630.1"/>
    </source>
</evidence>
<evidence type="ECO:0000256" key="8">
    <source>
        <dbReference type="SAM" id="Phobius"/>
    </source>
</evidence>
<dbReference type="PANTHER" id="PTHR16133:SF0">
    <property type="entry name" value="ZINC_IRON REGULATED TRANSPORTER-RELATED PROTEIN 102B, ISOFORM E"/>
    <property type="match status" value="1"/>
</dbReference>
<feature type="transmembrane region" description="Helical" evidence="8">
    <location>
        <begin position="107"/>
        <end position="132"/>
    </location>
</feature>
<feature type="transmembrane region" description="Helical" evidence="8">
    <location>
        <begin position="173"/>
        <end position="192"/>
    </location>
</feature>
<keyword evidence="4 8" id="KW-1133">Transmembrane helix</keyword>
<comment type="subcellular location">
    <subcellularLocation>
        <location evidence="1">Endomembrane system</location>
        <topology evidence="1">Multi-pass membrane protein</topology>
    </subcellularLocation>
    <subcellularLocation>
        <location evidence="2">Golgi apparatus membrane</location>
    </subcellularLocation>
</comment>